<dbReference type="HOGENOM" id="CLU_043984_0_0_1"/>
<keyword evidence="3" id="KW-1185">Reference proteome</keyword>
<proteinExistence type="predicted"/>
<dbReference type="InterPro" id="IPR036915">
    <property type="entry name" value="Cyclin-like_sf"/>
</dbReference>
<dbReference type="PANTHER" id="PTHR15615">
    <property type="match status" value="1"/>
</dbReference>
<reference evidence="2 3" key="1">
    <citation type="journal article" date="2009" name="Genome Res.">
        <title>Comparative genomics of protoploid Saccharomycetaceae.</title>
        <authorList>
            <consortium name="The Genolevures Consortium"/>
            <person name="Souciet J.-L."/>
            <person name="Dujon B."/>
            <person name="Gaillardin C."/>
            <person name="Johnston M."/>
            <person name="Baret P.V."/>
            <person name="Cliften P."/>
            <person name="Sherman D.J."/>
            <person name="Weissenbach J."/>
            <person name="Westhof E."/>
            <person name="Wincker P."/>
            <person name="Jubin C."/>
            <person name="Poulain J."/>
            <person name="Barbe V."/>
            <person name="Segurens B."/>
            <person name="Artiguenave F."/>
            <person name="Anthouard V."/>
            <person name="Vacherie B."/>
            <person name="Val M.-E."/>
            <person name="Fulton R.S."/>
            <person name="Minx P."/>
            <person name="Wilson R."/>
            <person name="Durrens P."/>
            <person name="Jean G."/>
            <person name="Marck C."/>
            <person name="Martin T."/>
            <person name="Nikolski M."/>
            <person name="Rolland T."/>
            <person name="Seret M.-L."/>
            <person name="Casaregola S."/>
            <person name="Despons L."/>
            <person name="Fairhead C."/>
            <person name="Fischer G."/>
            <person name="Lafontaine I."/>
            <person name="Leh V."/>
            <person name="Lemaire M."/>
            <person name="de Montigny J."/>
            <person name="Neuveglise C."/>
            <person name="Thierry A."/>
            <person name="Blanc-Lenfle I."/>
            <person name="Bleykasten C."/>
            <person name="Diffels J."/>
            <person name="Fritsch E."/>
            <person name="Frangeul L."/>
            <person name="Goeffon A."/>
            <person name="Jauniaux N."/>
            <person name="Kachouri-Lafond R."/>
            <person name="Payen C."/>
            <person name="Potier S."/>
            <person name="Pribylova L."/>
            <person name="Ozanne C."/>
            <person name="Richard G.-F."/>
            <person name="Sacerdot C."/>
            <person name="Straub M.-L."/>
            <person name="Talla E."/>
        </authorList>
    </citation>
    <scope>NUCLEOTIDE SEQUENCE [LARGE SCALE GENOMIC DNA]</scope>
    <source>
        <strain evidence="3">ATCC 56472 / CBS 6340 / NRRL Y-8284</strain>
    </source>
</reference>
<feature type="region of interest" description="Disordered" evidence="1">
    <location>
        <begin position="224"/>
        <end position="244"/>
    </location>
</feature>
<protein>
    <submittedName>
        <fullName evidence="2">KLTH0H03674p</fullName>
    </submittedName>
</protein>
<dbReference type="EMBL" id="CU928180">
    <property type="protein sequence ID" value="CAR30179.1"/>
    <property type="molecule type" value="Genomic_DNA"/>
</dbReference>
<dbReference type="STRING" id="559295.C5E2B8"/>
<organism evidence="2 3">
    <name type="scientific">Lachancea thermotolerans (strain ATCC 56472 / CBS 6340 / NRRL Y-8284)</name>
    <name type="common">Yeast</name>
    <name type="synonym">Kluyveromyces thermotolerans</name>
    <dbReference type="NCBI Taxonomy" id="559295"/>
    <lineage>
        <taxon>Eukaryota</taxon>
        <taxon>Fungi</taxon>
        <taxon>Dikarya</taxon>
        <taxon>Ascomycota</taxon>
        <taxon>Saccharomycotina</taxon>
        <taxon>Saccharomycetes</taxon>
        <taxon>Saccharomycetales</taxon>
        <taxon>Saccharomycetaceae</taxon>
        <taxon>Lachancea</taxon>
    </lineage>
</organism>
<dbReference type="GeneID" id="8294354"/>
<dbReference type="OrthoDB" id="5304883at2759"/>
<dbReference type="GO" id="GO:0005634">
    <property type="term" value="C:nucleus"/>
    <property type="evidence" value="ECO:0007669"/>
    <property type="project" value="TreeGrafter"/>
</dbReference>
<dbReference type="InParanoid" id="C5E2B8"/>
<dbReference type="AlphaFoldDB" id="C5E2B8"/>
<dbReference type="RefSeq" id="XP_002556041.1">
    <property type="nucleotide sequence ID" value="XM_002555995.1"/>
</dbReference>
<dbReference type="InterPro" id="IPR013922">
    <property type="entry name" value="Cyclin_PHO80-like"/>
</dbReference>
<dbReference type="Pfam" id="PF08613">
    <property type="entry name" value="Cyclin"/>
    <property type="match status" value="1"/>
</dbReference>
<dbReference type="CDD" id="cd20558">
    <property type="entry name" value="CYCLIN_ScPCL7-like"/>
    <property type="match status" value="1"/>
</dbReference>
<accession>C5E2B8</accession>
<name>C5E2B8_LACTC</name>
<dbReference type="SUPFAM" id="SSF47954">
    <property type="entry name" value="Cyclin-like"/>
    <property type="match status" value="1"/>
</dbReference>
<dbReference type="GO" id="GO:0019901">
    <property type="term" value="F:protein kinase binding"/>
    <property type="evidence" value="ECO:0007669"/>
    <property type="project" value="InterPro"/>
</dbReference>
<dbReference type="Gene3D" id="1.10.472.10">
    <property type="entry name" value="Cyclin-like"/>
    <property type="match status" value="1"/>
</dbReference>
<dbReference type="KEGG" id="lth:KLTH0H03674g"/>
<sequence>MSGLPSILDESLDRIARGETELDISESMNEDSLDLDDPVDDDTFELPLKPRRRVLHASNFADLEAEPALDKRVRFEAAGPPWSPLSVEKIAVPEKGIMNSKPPKLNPASSAGARKPHIEDLIQHAHSLNRYLDQNLDRINTFQSHLFEQGLEAPQNTGQILASNVATAPTTPSGSASNFQLSEIGDSSESLDYEQDIHDESISAAALQADSERDDRKIKQILSRHQTSTYPLSENQSSVNLAGDDSRSEVSALDHFRDLAASTRTSVATSSEDLFNMPHSPVIHDLKFIIPKIAAQRPSAISSLGAGDDAEPPDMDCEAALALYTTTITLLLMMSKQSEDPKQEALPSFATFVMESVPTLAYEDYLKRLHCKFSFAPIVYLTAAHLLQTLFLTRVDEELHCKHHLDPRQVHRLVIASIRLATKLLEDCVHSHSYFSRICGISKKLLTKLEVAFLECLNFEGLKITNQSLLDAAQVQQELSALAA</sequence>
<dbReference type="OMA" id="RIQSKCM"/>
<dbReference type="PANTHER" id="PTHR15615:SF123">
    <property type="entry name" value="PHO85 CYCLIN-10-RELATED"/>
    <property type="match status" value="1"/>
</dbReference>
<dbReference type="FunCoup" id="C5E2B8">
    <property type="interactions" value="57"/>
</dbReference>
<dbReference type="eggNOG" id="KOG1674">
    <property type="taxonomic scope" value="Eukaryota"/>
</dbReference>
<gene>
    <name evidence="2" type="ordered locus">KLTH0H03674g</name>
</gene>
<feature type="compositionally biased region" description="Acidic residues" evidence="1">
    <location>
        <begin position="21"/>
        <end position="41"/>
    </location>
</feature>
<dbReference type="GO" id="GO:0000307">
    <property type="term" value="C:cyclin-dependent protein kinase holoenzyme complex"/>
    <property type="evidence" value="ECO:0007669"/>
    <property type="project" value="UniProtKB-ARBA"/>
</dbReference>
<dbReference type="Proteomes" id="UP000002036">
    <property type="component" value="Chromosome H"/>
</dbReference>
<evidence type="ECO:0000313" key="3">
    <source>
        <dbReference type="Proteomes" id="UP000002036"/>
    </source>
</evidence>
<dbReference type="GO" id="GO:0016538">
    <property type="term" value="F:cyclin-dependent protein serine/threonine kinase regulator activity"/>
    <property type="evidence" value="ECO:0007669"/>
    <property type="project" value="TreeGrafter"/>
</dbReference>
<evidence type="ECO:0000313" key="2">
    <source>
        <dbReference type="EMBL" id="CAR30179.1"/>
    </source>
</evidence>
<feature type="region of interest" description="Disordered" evidence="1">
    <location>
        <begin position="20"/>
        <end position="41"/>
    </location>
</feature>
<feature type="compositionally biased region" description="Polar residues" evidence="1">
    <location>
        <begin position="224"/>
        <end position="240"/>
    </location>
</feature>
<evidence type="ECO:0000256" key="1">
    <source>
        <dbReference type="SAM" id="MobiDB-lite"/>
    </source>
</evidence>